<keyword evidence="3" id="KW-1185">Reference proteome</keyword>
<feature type="region of interest" description="Disordered" evidence="1">
    <location>
        <begin position="74"/>
        <end position="102"/>
    </location>
</feature>
<dbReference type="EMBL" id="JAHUTJ010058510">
    <property type="protein sequence ID" value="MED6287293.1"/>
    <property type="molecule type" value="Genomic_DNA"/>
</dbReference>
<dbReference type="Proteomes" id="UP001352852">
    <property type="component" value="Unassembled WGS sequence"/>
</dbReference>
<name>A0ABU7ELW4_9TELE</name>
<comment type="caution">
    <text evidence="2">The sequence shown here is derived from an EMBL/GenBank/DDBJ whole genome shotgun (WGS) entry which is preliminary data.</text>
</comment>
<protein>
    <recommendedName>
        <fullName evidence="4">Secreted protein</fullName>
    </recommendedName>
</protein>
<reference evidence="2 3" key="1">
    <citation type="submission" date="2021-06" db="EMBL/GenBank/DDBJ databases">
        <authorList>
            <person name="Palmer J.M."/>
        </authorList>
    </citation>
    <scope>NUCLEOTIDE SEQUENCE [LARGE SCALE GENOMIC DNA]</scope>
    <source>
        <strain evidence="2 3">CL_MEX2019</strain>
        <tissue evidence="2">Muscle</tissue>
    </source>
</reference>
<gene>
    <name evidence="2" type="ORF">CHARACLAT_014876</name>
</gene>
<sequence length="102" mass="11257">MVRSCLTLSSFCPLSYPLLLKCKESVSQSLSSFTHSHYLSHLSLSLSLTVSLLLSVSVSVCPGMIKDSFVTPCEASRKQRTSNRNSQKDMHSRNRGTCVKCV</sequence>
<accession>A0ABU7ELW4</accession>
<evidence type="ECO:0000313" key="2">
    <source>
        <dbReference type="EMBL" id="MED6287293.1"/>
    </source>
</evidence>
<evidence type="ECO:0000256" key="1">
    <source>
        <dbReference type="SAM" id="MobiDB-lite"/>
    </source>
</evidence>
<proteinExistence type="predicted"/>
<evidence type="ECO:0000313" key="3">
    <source>
        <dbReference type="Proteomes" id="UP001352852"/>
    </source>
</evidence>
<organism evidence="2 3">
    <name type="scientific">Characodon lateralis</name>
    <dbReference type="NCBI Taxonomy" id="208331"/>
    <lineage>
        <taxon>Eukaryota</taxon>
        <taxon>Metazoa</taxon>
        <taxon>Chordata</taxon>
        <taxon>Craniata</taxon>
        <taxon>Vertebrata</taxon>
        <taxon>Euteleostomi</taxon>
        <taxon>Actinopterygii</taxon>
        <taxon>Neopterygii</taxon>
        <taxon>Teleostei</taxon>
        <taxon>Neoteleostei</taxon>
        <taxon>Acanthomorphata</taxon>
        <taxon>Ovalentaria</taxon>
        <taxon>Atherinomorphae</taxon>
        <taxon>Cyprinodontiformes</taxon>
        <taxon>Goodeidae</taxon>
        <taxon>Characodon</taxon>
    </lineage>
</organism>
<evidence type="ECO:0008006" key="4">
    <source>
        <dbReference type="Google" id="ProtNLM"/>
    </source>
</evidence>